<dbReference type="GO" id="GO:0032259">
    <property type="term" value="P:methylation"/>
    <property type="evidence" value="ECO:0007669"/>
    <property type="project" value="UniProtKB-KW"/>
</dbReference>
<dbReference type="Proteomes" id="UP000006054">
    <property type="component" value="Chromosome"/>
</dbReference>
<dbReference type="InterPro" id="IPR006342">
    <property type="entry name" value="FkbM_mtfrase"/>
</dbReference>
<sequence>MIRKIAKDIIGEPAIRNLRRIFSMEAEITVKRRNFHLQFLKKGDLFFDVGANLGNRIFPIVHLGIRIIAIEPQQECIEHLKKHFGNKITIVPKGLGAEKGEETMFIADMSILSSFAKDWINETQESGRFSDHQWDEQRTIEMTTLDVLIEKYGHPDFIKIDVEGYELEVLKGLSQPVKMVSLEYTVPEQTDILIACMIRLNDICNQNSLFNYSIGESMEWATDKWLSLEEMTKVVNSKEFIDTTFGDIYMKNKM</sequence>
<dbReference type="AlphaFoldDB" id="I4AH92"/>
<dbReference type="InterPro" id="IPR052514">
    <property type="entry name" value="SAM-dependent_MTase"/>
</dbReference>
<dbReference type="NCBIfam" id="TIGR01444">
    <property type="entry name" value="fkbM_fam"/>
    <property type="match status" value="1"/>
</dbReference>
<dbReference type="Gene3D" id="3.40.50.150">
    <property type="entry name" value="Vaccinia Virus protein VP39"/>
    <property type="match status" value="1"/>
</dbReference>
<dbReference type="RefSeq" id="WP_014796785.1">
    <property type="nucleotide sequence ID" value="NC_018018.1"/>
</dbReference>
<keyword evidence="3" id="KW-1185">Reference proteome</keyword>
<dbReference type="PANTHER" id="PTHR34203">
    <property type="entry name" value="METHYLTRANSFERASE, FKBM FAMILY PROTEIN"/>
    <property type="match status" value="1"/>
</dbReference>
<dbReference type="KEGG" id="fli:Fleli_0870"/>
<organism evidence="2 3">
    <name type="scientific">Bernardetia litoralis (strain ATCC 23117 / DSM 6794 / NBRC 15988 / NCIMB 1366 / Fx l1 / Sio-4)</name>
    <name type="common">Flexibacter litoralis</name>
    <dbReference type="NCBI Taxonomy" id="880071"/>
    <lineage>
        <taxon>Bacteria</taxon>
        <taxon>Pseudomonadati</taxon>
        <taxon>Bacteroidota</taxon>
        <taxon>Cytophagia</taxon>
        <taxon>Cytophagales</taxon>
        <taxon>Bernardetiaceae</taxon>
        <taxon>Bernardetia</taxon>
    </lineage>
</organism>
<dbReference type="Pfam" id="PF05050">
    <property type="entry name" value="Methyltransf_21"/>
    <property type="match status" value="1"/>
</dbReference>
<protein>
    <submittedName>
        <fullName evidence="2">Methyltransferase, FkbM family</fullName>
    </submittedName>
</protein>
<accession>I4AH92</accession>
<gene>
    <name evidence="2" type="ordered locus">Fleli_0870</name>
</gene>
<keyword evidence="2" id="KW-0808">Transferase</keyword>
<evidence type="ECO:0000313" key="2">
    <source>
        <dbReference type="EMBL" id="AFM03327.1"/>
    </source>
</evidence>
<reference evidence="3" key="1">
    <citation type="submission" date="2012-06" db="EMBL/GenBank/DDBJ databases">
        <title>The complete genome of Flexibacter litoralis DSM 6794.</title>
        <authorList>
            <person name="Lucas S."/>
            <person name="Copeland A."/>
            <person name="Lapidus A."/>
            <person name="Glavina del Rio T."/>
            <person name="Dalin E."/>
            <person name="Tice H."/>
            <person name="Bruce D."/>
            <person name="Goodwin L."/>
            <person name="Pitluck S."/>
            <person name="Peters L."/>
            <person name="Ovchinnikova G."/>
            <person name="Lu M."/>
            <person name="Kyrpides N."/>
            <person name="Mavromatis K."/>
            <person name="Ivanova N."/>
            <person name="Brettin T."/>
            <person name="Detter J.C."/>
            <person name="Han C."/>
            <person name="Larimer F."/>
            <person name="Land M."/>
            <person name="Hauser L."/>
            <person name="Markowitz V."/>
            <person name="Cheng J.-F."/>
            <person name="Hugenholtz P."/>
            <person name="Woyke T."/>
            <person name="Wu D."/>
            <person name="Spring S."/>
            <person name="Lang E."/>
            <person name="Kopitz M."/>
            <person name="Brambilla E."/>
            <person name="Klenk H.-P."/>
            <person name="Eisen J.A."/>
        </authorList>
    </citation>
    <scope>NUCLEOTIDE SEQUENCE [LARGE SCALE GENOMIC DNA]</scope>
    <source>
        <strain evidence="3">ATCC 23117 / DSM 6794 / NBRC 15988 / NCIMB 1366 / Sio-4</strain>
    </source>
</reference>
<dbReference type="GO" id="GO:0008168">
    <property type="term" value="F:methyltransferase activity"/>
    <property type="evidence" value="ECO:0007669"/>
    <property type="project" value="UniProtKB-KW"/>
</dbReference>
<dbReference type="SUPFAM" id="SSF53335">
    <property type="entry name" value="S-adenosyl-L-methionine-dependent methyltransferases"/>
    <property type="match status" value="1"/>
</dbReference>
<dbReference type="InterPro" id="IPR029063">
    <property type="entry name" value="SAM-dependent_MTases_sf"/>
</dbReference>
<dbReference type="EMBL" id="CP003345">
    <property type="protein sequence ID" value="AFM03327.1"/>
    <property type="molecule type" value="Genomic_DNA"/>
</dbReference>
<dbReference type="STRING" id="880071.Fleli_0870"/>
<evidence type="ECO:0000313" key="3">
    <source>
        <dbReference type="Proteomes" id="UP000006054"/>
    </source>
</evidence>
<dbReference type="PANTHER" id="PTHR34203:SF15">
    <property type="entry name" value="SLL1173 PROTEIN"/>
    <property type="match status" value="1"/>
</dbReference>
<proteinExistence type="predicted"/>
<dbReference type="HOGENOM" id="CLU_095342_0_0_10"/>
<name>I4AH92_BERLS</name>
<dbReference type="OrthoDB" id="9812600at2"/>
<keyword evidence="2" id="KW-0489">Methyltransferase</keyword>
<feature type="domain" description="Methyltransferase FkbM" evidence="1">
    <location>
        <begin position="48"/>
        <end position="185"/>
    </location>
</feature>
<evidence type="ECO:0000259" key="1">
    <source>
        <dbReference type="Pfam" id="PF05050"/>
    </source>
</evidence>
<dbReference type="eggNOG" id="COG2520">
    <property type="taxonomic scope" value="Bacteria"/>
</dbReference>